<evidence type="ECO:0000256" key="1">
    <source>
        <dbReference type="SAM" id="MobiDB-lite"/>
    </source>
</evidence>
<sequence length="183" mass="21288">MADNITNNRKRKCCDPHVAGGAAEYQDDFLDGPNDNFMAIMEKAEIFFENQGNIYKLFDAYLSNENHQRLKKAKTDFQKLHYKYHQEKRAMSKAMSNLSVNMGNLKDCAGKLFDLFEAQFAEREDLHRKLNKAHEVQKIFLHRLQSEQELNISFIGKMDQTDDNTKQPMRSKSSARQDSNTTQ</sequence>
<keyword evidence="3" id="KW-1185">Reference proteome</keyword>
<reference evidence="2" key="1">
    <citation type="submission" date="2020-05" db="UniProtKB">
        <authorList>
            <consortium name="EnsemblMetazoa"/>
        </authorList>
    </citation>
    <scope>IDENTIFICATION</scope>
    <source>
        <strain evidence="2">Jacobina</strain>
    </source>
</reference>
<evidence type="ECO:0000313" key="2">
    <source>
        <dbReference type="EnsemblMetazoa" id="LLOJ002100-PA"/>
    </source>
</evidence>
<feature type="region of interest" description="Disordered" evidence="1">
    <location>
        <begin position="157"/>
        <end position="183"/>
    </location>
</feature>
<proteinExistence type="predicted"/>
<feature type="compositionally biased region" description="Polar residues" evidence="1">
    <location>
        <begin position="166"/>
        <end position="183"/>
    </location>
</feature>
<evidence type="ECO:0000313" key="3">
    <source>
        <dbReference type="Proteomes" id="UP000092461"/>
    </source>
</evidence>
<dbReference type="EMBL" id="AJWK01006927">
    <property type="status" value="NOT_ANNOTATED_CDS"/>
    <property type="molecule type" value="Genomic_DNA"/>
</dbReference>
<name>A0A1B0CCN2_LUTLO</name>
<dbReference type="VEuPathDB" id="VectorBase:LLONM1_007562"/>
<protein>
    <submittedName>
        <fullName evidence="2">Uncharacterized protein</fullName>
    </submittedName>
</protein>
<accession>A0A1B0CCN2</accession>
<dbReference type="AlphaFoldDB" id="A0A1B0CCN2"/>
<dbReference type="EnsemblMetazoa" id="LLOJ002100-RA">
    <property type="protein sequence ID" value="LLOJ002100-PA"/>
    <property type="gene ID" value="LLOJ002100"/>
</dbReference>
<organism evidence="2 3">
    <name type="scientific">Lutzomyia longipalpis</name>
    <name type="common">Sand fly</name>
    <dbReference type="NCBI Taxonomy" id="7200"/>
    <lineage>
        <taxon>Eukaryota</taxon>
        <taxon>Metazoa</taxon>
        <taxon>Ecdysozoa</taxon>
        <taxon>Arthropoda</taxon>
        <taxon>Hexapoda</taxon>
        <taxon>Insecta</taxon>
        <taxon>Pterygota</taxon>
        <taxon>Neoptera</taxon>
        <taxon>Endopterygota</taxon>
        <taxon>Diptera</taxon>
        <taxon>Nematocera</taxon>
        <taxon>Psychodoidea</taxon>
        <taxon>Psychodidae</taxon>
        <taxon>Lutzomyia</taxon>
        <taxon>Lutzomyia</taxon>
    </lineage>
</organism>
<dbReference type="VEuPathDB" id="VectorBase:LLOJ002100"/>
<dbReference type="Proteomes" id="UP000092461">
    <property type="component" value="Unassembled WGS sequence"/>
</dbReference>